<dbReference type="AlphaFoldDB" id="A0A2H0YYG8"/>
<dbReference type="Gene3D" id="3.30.200.150">
    <property type="match status" value="1"/>
</dbReference>
<sequence>MSISTSILNKALQSARINRGIGYDTYLFSYQSNRYVLRIENTNIRSRLKLERHAFILYILKTKHYIQRVIQSGVINGRYYFVTDYIKAMSISQLNRITFLKLQKILKDFHKTQGRNAGLIIPGHLKGEQKDWLNYIELNLQAMKRITKKSSIFKKKLDLTSRSFRNLKSQIIKRTNTSLLHGDINRENLLNNKNKIFILDWENAQIGDPLADYAILDNFFNNNTIILSYVQTSDVPIFCFYKSFFLLKEIYYKKKSGMPVRQDLIKLRLFNI</sequence>
<dbReference type="InterPro" id="IPR002575">
    <property type="entry name" value="Aminoglycoside_PTrfase"/>
</dbReference>
<organism evidence="2 3">
    <name type="scientific">Candidatus Kerfeldbacteria bacterium CG08_land_8_20_14_0_20_40_16</name>
    <dbReference type="NCBI Taxonomy" id="2014244"/>
    <lineage>
        <taxon>Bacteria</taxon>
        <taxon>Candidatus Kerfeldiibacteriota</taxon>
    </lineage>
</organism>
<name>A0A2H0YYG8_9BACT</name>
<dbReference type="SUPFAM" id="SSF56112">
    <property type="entry name" value="Protein kinase-like (PK-like)"/>
    <property type="match status" value="1"/>
</dbReference>
<protein>
    <recommendedName>
        <fullName evidence="1">Aminoglycoside phosphotransferase domain-containing protein</fullName>
    </recommendedName>
</protein>
<reference evidence="2 3" key="1">
    <citation type="submission" date="2017-09" db="EMBL/GenBank/DDBJ databases">
        <title>Depth-based differentiation of microbial function through sediment-hosted aquifers and enrichment of novel symbionts in the deep terrestrial subsurface.</title>
        <authorList>
            <person name="Probst A.J."/>
            <person name="Ladd B."/>
            <person name="Jarett J.K."/>
            <person name="Geller-Mcgrath D.E."/>
            <person name="Sieber C.M."/>
            <person name="Emerson J.B."/>
            <person name="Anantharaman K."/>
            <person name="Thomas B.C."/>
            <person name="Malmstrom R."/>
            <person name="Stieglmeier M."/>
            <person name="Klingl A."/>
            <person name="Woyke T."/>
            <person name="Ryan C.M."/>
            <person name="Banfield J.F."/>
        </authorList>
    </citation>
    <scope>NUCLEOTIDE SEQUENCE [LARGE SCALE GENOMIC DNA]</scope>
    <source>
        <strain evidence="2">CG08_land_8_20_14_0_20_40_16</strain>
    </source>
</reference>
<feature type="domain" description="Aminoglycoside phosphotransferase" evidence="1">
    <location>
        <begin position="16"/>
        <end position="216"/>
    </location>
</feature>
<dbReference type="PANTHER" id="PTHR40086:SF1">
    <property type="entry name" value="CELL CYCLE REGULATOR CCRZ"/>
    <property type="match status" value="1"/>
</dbReference>
<proteinExistence type="predicted"/>
<evidence type="ECO:0000313" key="2">
    <source>
        <dbReference type="EMBL" id="PIS42782.1"/>
    </source>
</evidence>
<dbReference type="Proteomes" id="UP000231542">
    <property type="component" value="Unassembled WGS sequence"/>
</dbReference>
<dbReference type="Pfam" id="PF01636">
    <property type="entry name" value="APH"/>
    <property type="match status" value="1"/>
</dbReference>
<dbReference type="Gene3D" id="3.90.1200.10">
    <property type="match status" value="1"/>
</dbReference>
<dbReference type="EMBL" id="PEXU01000020">
    <property type="protein sequence ID" value="PIS42782.1"/>
    <property type="molecule type" value="Genomic_DNA"/>
</dbReference>
<dbReference type="PANTHER" id="PTHR40086">
    <property type="entry name" value="PHOSPHOTRANSFERASE YTMP-RELATED"/>
    <property type="match status" value="1"/>
</dbReference>
<evidence type="ECO:0000313" key="3">
    <source>
        <dbReference type="Proteomes" id="UP000231542"/>
    </source>
</evidence>
<comment type="caution">
    <text evidence="2">The sequence shown here is derived from an EMBL/GenBank/DDBJ whole genome shotgun (WGS) entry which is preliminary data.</text>
</comment>
<accession>A0A2H0YYG8</accession>
<evidence type="ECO:0000259" key="1">
    <source>
        <dbReference type="Pfam" id="PF01636"/>
    </source>
</evidence>
<gene>
    <name evidence="2" type="ORF">COT24_01765</name>
</gene>
<dbReference type="InterPro" id="IPR052077">
    <property type="entry name" value="CcrZ_PhaseVar_Mediator"/>
</dbReference>
<dbReference type="InterPro" id="IPR011009">
    <property type="entry name" value="Kinase-like_dom_sf"/>
</dbReference>